<organism evidence="3 4">
    <name type="scientific">Segatella copri</name>
    <dbReference type="NCBI Taxonomy" id="165179"/>
    <lineage>
        <taxon>Bacteria</taxon>
        <taxon>Pseudomonadati</taxon>
        <taxon>Bacteroidota</taxon>
        <taxon>Bacteroidia</taxon>
        <taxon>Bacteroidales</taxon>
        <taxon>Prevotellaceae</taxon>
        <taxon>Segatella</taxon>
    </lineage>
</organism>
<reference evidence="3 4" key="1">
    <citation type="submission" date="2019-09" db="EMBL/GenBank/DDBJ databases">
        <title>Distinct polysaccharide growth profiles of human intestinal Prevotella copri isolates.</title>
        <authorList>
            <person name="Fehlner-Peach H."/>
            <person name="Magnabosco C."/>
            <person name="Raghavan V."/>
            <person name="Scher J.U."/>
            <person name="Tett A."/>
            <person name="Cox L.M."/>
            <person name="Gottsegen C."/>
            <person name="Watters A."/>
            <person name="Wiltshire- Gordon J.D."/>
            <person name="Segata N."/>
            <person name="Bonneau R."/>
            <person name="Littman D.R."/>
        </authorList>
    </citation>
    <scope>NUCLEOTIDE SEQUENCE [LARGE SCALE GENOMIC DNA]</scope>
    <source>
        <strain evidence="4">iA622</strain>
    </source>
</reference>
<accession>A0A6G1U3A4</accession>
<evidence type="ECO:0000256" key="1">
    <source>
        <dbReference type="SAM" id="MobiDB-lite"/>
    </source>
</evidence>
<dbReference type="Proteomes" id="UP000480425">
    <property type="component" value="Unassembled WGS sequence"/>
</dbReference>
<proteinExistence type="predicted"/>
<dbReference type="RefSeq" id="WP_153124345.1">
    <property type="nucleotide sequence ID" value="NZ_VZCB01000079.1"/>
</dbReference>
<dbReference type="InterPro" id="IPR043736">
    <property type="entry name" value="DUF5681"/>
</dbReference>
<comment type="caution">
    <text evidence="3">The sequence shown here is derived from an EMBL/GenBank/DDBJ whole genome shotgun (WGS) entry which is preliminary data.</text>
</comment>
<dbReference type="Pfam" id="PF18932">
    <property type="entry name" value="DUF5681"/>
    <property type="match status" value="1"/>
</dbReference>
<evidence type="ECO:0000313" key="3">
    <source>
        <dbReference type="EMBL" id="MQN81261.1"/>
    </source>
</evidence>
<protein>
    <recommendedName>
        <fullName evidence="2">DUF5681 domain-containing protein</fullName>
    </recommendedName>
</protein>
<feature type="domain" description="DUF5681" evidence="2">
    <location>
        <begin position="18"/>
        <end position="118"/>
    </location>
</feature>
<sequence length="154" mass="17356">MPRGKETMTESQLANIESHKWQKGQSGNPKGKPKDRVKALLKQVLPKSKLKKSEGLTQDEINTIERSILAMELSDLQVLAKADETPAYAKTLAMAAIIDMKNGKTTTVDRLMDRQYGKPQQKVDITTNGKQIQQGTPLTREEQIAYLKKLEEEY</sequence>
<dbReference type="EMBL" id="VZCB01000079">
    <property type="protein sequence ID" value="MQN81261.1"/>
    <property type="molecule type" value="Genomic_DNA"/>
</dbReference>
<gene>
    <name evidence="3" type="ORF">F7D73_09940</name>
</gene>
<dbReference type="AlphaFoldDB" id="A0A6G1U3A4"/>
<evidence type="ECO:0000259" key="2">
    <source>
        <dbReference type="Pfam" id="PF18932"/>
    </source>
</evidence>
<feature type="region of interest" description="Disordered" evidence="1">
    <location>
        <begin position="1"/>
        <end position="35"/>
    </location>
</feature>
<dbReference type="OrthoDB" id="1092811at2"/>
<name>A0A6G1U3A4_9BACT</name>
<evidence type="ECO:0000313" key="4">
    <source>
        <dbReference type="Proteomes" id="UP000480425"/>
    </source>
</evidence>